<dbReference type="Pfam" id="PF09832">
    <property type="entry name" value="DUF2059"/>
    <property type="match status" value="1"/>
</dbReference>
<accession>A0ABY2XAS3</accession>
<dbReference type="EMBL" id="VCPC01000002">
    <property type="protein sequence ID" value="TMV13466.1"/>
    <property type="molecule type" value="Genomic_DNA"/>
</dbReference>
<evidence type="ECO:0000256" key="1">
    <source>
        <dbReference type="SAM" id="SignalP"/>
    </source>
</evidence>
<gene>
    <name evidence="3" type="ORF">FGK64_12045</name>
</gene>
<evidence type="ECO:0000259" key="2">
    <source>
        <dbReference type="Pfam" id="PF09832"/>
    </source>
</evidence>
<organism evidence="3 4">
    <name type="scientific">Arenibacterium halophilum</name>
    <dbReference type="NCBI Taxonomy" id="2583821"/>
    <lineage>
        <taxon>Bacteria</taxon>
        <taxon>Pseudomonadati</taxon>
        <taxon>Pseudomonadota</taxon>
        <taxon>Alphaproteobacteria</taxon>
        <taxon>Rhodobacterales</taxon>
        <taxon>Paracoccaceae</taxon>
        <taxon>Arenibacterium</taxon>
    </lineage>
</organism>
<dbReference type="Proteomes" id="UP001191082">
    <property type="component" value="Unassembled WGS sequence"/>
</dbReference>
<feature type="chain" id="PRO_5046485780" evidence="1">
    <location>
        <begin position="35"/>
        <end position="288"/>
    </location>
</feature>
<comment type="caution">
    <text evidence="3">The sequence shown here is derived from an EMBL/GenBank/DDBJ whole genome shotgun (WGS) entry which is preliminary data.</text>
</comment>
<proteinExistence type="predicted"/>
<evidence type="ECO:0000313" key="3">
    <source>
        <dbReference type="EMBL" id="TMV13466.1"/>
    </source>
</evidence>
<keyword evidence="1" id="KW-0732">Signal</keyword>
<sequence length="288" mass="31194">MTHAPARRAPLHVTLLAALGCLIALAISPPAARAADRDSIRDFLNVTGFDIALDSIAFSAGSAPQMLGVQPDAFGADWTRVSGSVFDTAIMRKMALDILEQTLTQENLDHAVDFYASDLGQRLVEVENASHSESDDSIAQTGGAEILADLSETDRGQARIATLERMMAAIDSAGMSLRAIQEIQVRFLVSAAAAGVIELRMDPEELRAAMKTQEDEMRAALMESSMKSAAFTYKDISDADLIAYAEALETPQMQEVYQLLNAVQYEIMANRFEVLAARMADLHPGQDI</sequence>
<dbReference type="RefSeq" id="WP_138864021.1">
    <property type="nucleotide sequence ID" value="NZ_VCPC01000002.1"/>
</dbReference>
<dbReference type="InterPro" id="IPR018637">
    <property type="entry name" value="DUF2059"/>
</dbReference>
<dbReference type="InterPro" id="IPR006311">
    <property type="entry name" value="TAT_signal"/>
</dbReference>
<reference evidence="3 4" key="1">
    <citation type="submission" date="2019-05" db="EMBL/GenBank/DDBJ databases">
        <title>Marivita sp. nov. isolated from sea sediment.</title>
        <authorList>
            <person name="Kim W."/>
        </authorList>
    </citation>
    <scope>NUCLEOTIDE SEQUENCE [LARGE SCALE GENOMIC DNA]</scope>
    <source>
        <strain evidence="3 4">CAU 1492</strain>
    </source>
</reference>
<keyword evidence="4" id="KW-1185">Reference proteome</keyword>
<dbReference type="PROSITE" id="PS51257">
    <property type="entry name" value="PROKAR_LIPOPROTEIN"/>
    <property type="match status" value="1"/>
</dbReference>
<name>A0ABY2XAS3_9RHOB</name>
<dbReference type="PROSITE" id="PS51318">
    <property type="entry name" value="TAT"/>
    <property type="match status" value="1"/>
</dbReference>
<feature type="domain" description="DUF2059" evidence="2">
    <location>
        <begin position="91"/>
        <end position="148"/>
    </location>
</feature>
<evidence type="ECO:0000313" key="4">
    <source>
        <dbReference type="Proteomes" id="UP001191082"/>
    </source>
</evidence>
<feature type="signal peptide" evidence="1">
    <location>
        <begin position="1"/>
        <end position="34"/>
    </location>
</feature>
<protein>
    <submittedName>
        <fullName evidence="3">DUF2059 domain-containing protein</fullName>
    </submittedName>
</protein>